<protein>
    <submittedName>
        <fullName evidence="1">Uncharacterized protein</fullName>
    </submittedName>
</protein>
<evidence type="ECO:0000313" key="1">
    <source>
        <dbReference type="EMBL" id="UPT89870.1"/>
    </source>
</evidence>
<evidence type="ECO:0000313" key="2">
    <source>
        <dbReference type="Proteomes" id="UP000551709"/>
    </source>
</evidence>
<gene>
    <name evidence="1" type="ORF">HAP41_0000013415</name>
</gene>
<accession>A0A8T5VMP2</accession>
<organism evidence="1 2">
    <name type="scientific">Bradyrhizobium barranii subsp. apii</name>
    <dbReference type="NCBI Taxonomy" id="2819348"/>
    <lineage>
        <taxon>Bacteria</taxon>
        <taxon>Pseudomonadati</taxon>
        <taxon>Pseudomonadota</taxon>
        <taxon>Alphaproteobacteria</taxon>
        <taxon>Hyphomicrobiales</taxon>
        <taxon>Nitrobacteraceae</taxon>
        <taxon>Bradyrhizobium</taxon>
        <taxon>Bradyrhizobium barranii</taxon>
    </lineage>
</organism>
<reference evidence="1 2" key="1">
    <citation type="journal article" date="2017" name="Syst. Appl. Microbiol.">
        <title>Soybeans inoculated with root zone soils of Canadian native legumes harbour diverse and novel Bradyrhizobium spp. that possess agricultural potential.</title>
        <authorList>
            <person name="Bromfield E.S.P."/>
            <person name="Cloutier S."/>
            <person name="Tambong J.T."/>
            <person name="Tran Thi T.V."/>
        </authorList>
    </citation>
    <scope>NUCLEOTIDE SEQUENCE [LARGE SCALE GENOMIC DNA]</scope>
    <source>
        <strain evidence="1 2">1S5</strain>
    </source>
</reference>
<sequence>MSKRRRIIEGASADFDCLVRETQQPKGLAVVRSGSHMLIKLISQGVHLPWRSDVACQHFFQMSPRTRLVPKDVQRHSQNPLSDETISDIDSAIRQVDELFGDLQCAGEIAS</sequence>
<dbReference type="Proteomes" id="UP000551709">
    <property type="component" value="Chromosome"/>
</dbReference>
<name>A0A8T5VMP2_9BRAD</name>
<dbReference type="EMBL" id="CP096255">
    <property type="protein sequence ID" value="UPT89870.1"/>
    <property type="molecule type" value="Genomic_DNA"/>
</dbReference>
<dbReference type="RefSeq" id="WP_166101176.1">
    <property type="nucleotide sequence ID" value="NZ_CP096255.1"/>
</dbReference>
<dbReference type="AlphaFoldDB" id="A0A8T5VMP2"/>
<proteinExistence type="predicted"/>